<gene>
    <name evidence="3" type="ORF">LVJ94_43345</name>
</gene>
<keyword evidence="4" id="KW-1185">Reference proteome</keyword>
<evidence type="ECO:0000259" key="2">
    <source>
        <dbReference type="Pfam" id="PF08241"/>
    </source>
</evidence>
<dbReference type="InterPro" id="IPR029063">
    <property type="entry name" value="SAM-dependent_MTases_sf"/>
</dbReference>
<reference evidence="3" key="1">
    <citation type="submission" date="2021-12" db="EMBL/GenBank/DDBJ databases">
        <title>Discovery of the Pendulisporaceae a myxobacterial family with distinct sporulation behavior and unique specialized metabolism.</title>
        <authorList>
            <person name="Garcia R."/>
            <person name="Popoff A."/>
            <person name="Bader C.D."/>
            <person name="Loehr J."/>
            <person name="Walesch S."/>
            <person name="Walt C."/>
            <person name="Boldt J."/>
            <person name="Bunk B."/>
            <person name="Haeckl F.J.F.P.J."/>
            <person name="Gunesch A.P."/>
            <person name="Birkelbach J."/>
            <person name="Nuebel U."/>
            <person name="Pietschmann T."/>
            <person name="Bach T."/>
            <person name="Mueller R."/>
        </authorList>
    </citation>
    <scope>NUCLEOTIDE SEQUENCE</scope>
    <source>
        <strain evidence="3">MSr11367</strain>
    </source>
</reference>
<dbReference type="GO" id="GO:0032259">
    <property type="term" value="P:methylation"/>
    <property type="evidence" value="ECO:0007669"/>
    <property type="project" value="UniProtKB-KW"/>
</dbReference>
<keyword evidence="3" id="KW-0489">Methyltransferase</keyword>
<dbReference type="CDD" id="cd02440">
    <property type="entry name" value="AdoMet_MTases"/>
    <property type="match status" value="1"/>
</dbReference>
<dbReference type="PANTHER" id="PTHR44068:SF11">
    <property type="entry name" value="GERANYL DIPHOSPHATE 2-C-METHYLTRANSFERASE"/>
    <property type="match status" value="1"/>
</dbReference>
<organism evidence="3 4">
    <name type="scientific">Pendulispora rubella</name>
    <dbReference type="NCBI Taxonomy" id="2741070"/>
    <lineage>
        <taxon>Bacteria</taxon>
        <taxon>Pseudomonadati</taxon>
        <taxon>Myxococcota</taxon>
        <taxon>Myxococcia</taxon>
        <taxon>Myxococcales</taxon>
        <taxon>Sorangiineae</taxon>
        <taxon>Pendulisporaceae</taxon>
        <taxon>Pendulispora</taxon>
    </lineage>
</organism>
<dbReference type="Proteomes" id="UP001374803">
    <property type="component" value="Chromosome"/>
</dbReference>
<name>A0ABZ2KYH6_9BACT</name>
<feature type="domain" description="Methyltransferase type 11" evidence="2">
    <location>
        <begin position="72"/>
        <end position="168"/>
    </location>
</feature>
<proteinExistence type="predicted"/>
<dbReference type="EMBL" id="CP089983">
    <property type="protein sequence ID" value="WXB03729.1"/>
    <property type="molecule type" value="Genomic_DNA"/>
</dbReference>
<dbReference type="RefSeq" id="WP_394833363.1">
    <property type="nucleotide sequence ID" value="NZ_CP089929.1"/>
</dbReference>
<protein>
    <submittedName>
        <fullName evidence="3">Methyltransferase domain-containing protein</fullName>
    </submittedName>
</protein>
<dbReference type="Gene3D" id="3.40.50.150">
    <property type="entry name" value="Vaccinia Virus protein VP39"/>
    <property type="match status" value="1"/>
</dbReference>
<dbReference type="SUPFAM" id="SSF53335">
    <property type="entry name" value="S-adenosyl-L-methionine-dependent methyltransferases"/>
    <property type="match status" value="1"/>
</dbReference>
<evidence type="ECO:0000256" key="1">
    <source>
        <dbReference type="ARBA" id="ARBA00022679"/>
    </source>
</evidence>
<dbReference type="InterPro" id="IPR050447">
    <property type="entry name" value="Erg6_SMT_methyltransf"/>
</dbReference>
<dbReference type="PANTHER" id="PTHR44068">
    <property type="entry name" value="ZGC:194242"/>
    <property type="match status" value="1"/>
</dbReference>
<dbReference type="GO" id="GO:0008168">
    <property type="term" value="F:methyltransferase activity"/>
    <property type="evidence" value="ECO:0007669"/>
    <property type="project" value="UniProtKB-KW"/>
</dbReference>
<sequence>MSKERTFEGRTHAVDAVAKHYDLTTDATHLVMGDHMHFGLFANQDDSLAKATVGMVDFAVAGCGLGKHSHVLDVGCGSGSAAIYLHEKFGCRVTGISTSARGIELARKNAVGRGDAFEFVVADALRTGLPAESCDMVFIMETACHVRDLLALMRESLRVLKPGGRLVITDPVARKDLAGHIAFMLMNGPRLVPMKFAWGPGIHMRNPGTYAMHCHQAGFRTVELIDLSEHVKPSMDRWEQRALEVRDALMKTSEGRSTFRKFTTGSEHLRFVFEQGFFGHMLLRARKHQSPRAIPAL</sequence>
<keyword evidence="1" id="KW-0808">Transferase</keyword>
<dbReference type="Pfam" id="PF08241">
    <property type="entry name" value="Methyltransf_11"/>
    <property type="match status" value="1"/>
</dbReference>
<dbReference type="InterPro" id="IPR013216">
    <property type="entry name" value="Methyltransf_11"/>
</dbReference>
<evidence type="ECO:0000313" key="4">
    <source>
        <dbReference type="Proteomes" id="UP001374803"/>
    </source>
</evidence>
<evidence type="ECO:0000313" key="3">
    <source>
        <dbReference type="EMBL" id="WXB03729.1"/>
    </source>
</evidence>
<accession>A0ABZ2KYH6</accession>